<dbReference type="CDD" id="cd17364">
    <property type="entry name" value="MFS_PhT"/>
    <property type="match status" value="1"/>
</dbReference>
<dbReference type="SUPFAM" id="SSF103473">
    <property type="entry name" value="MFS general substrate transporter"/>
    <property type="match status" value="1"/>
</dbReference>
<dbReference type="InterPro" id="IPR020846">
    <property type="entry name" value="MFS_dom"/>
</dbReference>
<reference evidence="11" key="1">
    <citation type="journal article" date="2018" name="Nat. Microbiol.">
        <title>Leveraging single-cell genomics to expand the fungal tree of life.</title>
        <authorList>
            <person name="Ahrendt S.R."/>
            <person name="Quandt C.A."/>
            <person name="Ciobanu D."/>
            <person name="Clum A."/>
            <person name="Salamov A."/>
            <person name="Andreopoulos B."/>
            <person name="Cheng J.F."/>
            <person name="Woyke T."/>
            <person name="Pelin A."/>
            <person name="Henrissat B."/>
            <person name="Reynolds N.K."/>
            <person name="Benny G.L."/>
            <person name="Smith M.E."/>
            <person name="James T.Y."/>
            <person name="Grigoriev I.V."/>
        </authorList>
    </citation>
    <scope>NUCLEOTIDE SEQUENCE [LARGE SCALE GENOMIC DNA]</scope>
</reference>
<dbReference type="GO" id="GO:0016020">
    <property type="term" value="C:membrane"/>
    <property type="evidence" value="ECO:0007669"/>
    <property type="project" value="UniProtKB-SubCell"/>
</dbReference>
<dbReference type="Gene3D" id="1.20.1250.20">
    <property type="entry name" value="MFS general substrate transporter like domains"/>
    <property type="match status" value="2"/>
</dbReference>
<evidence type="ECO:0000256" key="1">
    <source>
        <dbReference type="ARBA" id="ARBA00004141"/>
    </source>
</evidence>
<keyword evidence="2" id="KW-0813">Transport</keyword>
<dbReference type="AlphaFoldDB" id="A0A4P9Y0M0"/>
<evidence type="ECO:0000256" key="5">
    <source>
        <dbReference type="ARBA" id="ARBA00022989"/>
    </source>
</evidence>
<feature type="transmembrane region" description="Helical" evidence="8">
    <location>
        <begin position="323"/>
        <end position="341"/>
    </location>
</feature>
<feature type="domain" description="Major facilitator superfamily (MFS) profile" evidence="9">
    <location>
        <begin position="47"/>
        <end position="521"/>
    </location>
</feature>
<feature type="transmembrane region" description="Helical" evidence="8">
    <location>
        <begin position="146"/>
        <end position="169"/>
    </location>
</feature>
<feature type="transmembrane region" description="Helical" evidence="8">
    <location>
        <begin position="47"/>
        <end position="72"/>
    </location>
</feature>
<evidence type="ECO:0000259" key="9">
    <source>
        <dbReference type="PROSITE" id="PS50850"/>
    </source>
</evidence>
<evidence type="ECO:0000256" key="6">
    <source>
        <dbReference type="ARBA" id="ARBA00023136"/>
    </source>
</evidence>
<dbReference type="PROSITE" id="PS00216">
    <property type="entry name" value="SUGAR_TRANSPORT_1"/>
    <property type="match status" value="1"/>
</dbReference>
<keyword evidence="4 8" id="KW-0812">Transmembrane</keyword>
<feature type="transmembrane region" description="Helical" evidence="8">
    <location>
        <begin position="498"/>
        <end position="516"/>
    </location>
</feature>
<keyword evidence="3" id="KW-0592">Phosphate transport</keyword>
<evidence type="ECO:0000313" key="11">
    <source>
        <dbReference type="Proteomes" id="UP000267251"/>
    </source>
</evidence>
<dbReference type="OrthoDB" id="433512at2759"/>
<dbReference type="InterPro" id="IPR005829">
    <property type="entry name" value="Sugar_transporter_CS"/>
</dbReference>
<feature type="transmembrane region" description="Helical" evidence="8">
    <location>
        <begin position="400"/>
        <end position="420"/>
    </location>
</feature>
<feature type="transmembrane region" description="Helical" evidence="8">
    <location>
        <begin position="121"/>
        <end position="140"/>
    </location>
</feature>
<feature type="transmembrane region" description="Helical" evidence="8">
    <location>
        <begin position="426"/>
        <end position="450"/>
    </location>
</feature>
<protein>
    <submittedName>
        <fullName evidence="10">Phosphate:H+ symporter</fullName>
    </submittedName>
</protein>
<accession>A0A4P9Y0M0</accession>
<evidence type="ECO:0000256" key="2">
    <source>
        <dbReference type="ARBA" id="ARBA00022448"/>
    </source>
</evidence>
<dbReference type="EMBL" id="KZ988398">
    <property type="protein sequence ID" value="RKP12277.1"/>
    <property type="molecule type" value="Genomic_DNA"/>
</dbReference>
<name>A0A4P9Y0M0_9FUNG</name>
<dbReference type="InterPro" id="IPR036259">
    <property type="entry name" value="MFS_trans_sf"/>
</dbReference>
<sequence>MSSLRAPSFHSTLSQDGTTAHGKGVAARRQALEEIDNAKFGWYHIRACLISGIGFFTDAYDIFIIGLVTQMLGYMYWGDEVNKNVVPAHIDLGLKVSASCGTLVGQLVFGWLGDRFGRKRVYGTEIIIIVLATFTSAFAANTERGIPLWGMLVMWRVILGFGIGGDYPLSATITSEFASTRHRGAMMSAVFAMQGFGILAGALTATVVLACFQTSIDNDIMMLDYVWRICIGLGAVPGFVAIYFRLTIPETPRYTMDVKGDSKAANKDLAQRMRADGIAVVPLDGSNSINEPIETEEDEGIAPAKASWSDFFRHFGQWRYGKVLIGTAVSWFALDVAFYGINLNNSIILTAIGYADSGTPYHELFRAATGNIIIVLLGAVPGYWVSVFTIDRIGRKTIQLMGFGILTVLFIVLGAAYHKILDTSTVLFIVLFTLAQFFQNFGPNVTTFVIPGEVFPTRYRSTAHGISAASGKLGAIVAQVGFSNLKDIGGKNAFMDKLLIIFAVFMFLGFCVTWLIPETKGKSLEELGSVGDEPRGEEENVSMDSLSKRTGPSLV</sequence>
<dbReference type="InterPro" id="IPR004738">
    <property type="entry name" value="Phos_permease"/>
</dbReference>
<dbReference type="Pfam" id="PF00083">
    <property type="entry name" value="Sugar_tr"/>
    <property type="match status" value="1"/>
</dbReference>
<dbReference type="PROSITE" id="PS00217">
    <property type="entry name" value="SUGAR_TRANSPORT_2"/>
    <property type="match status" value="1"/>
</dbReference>
<feature type="compositionally biased region" description="Polar residues" evidence="7">
    <location>
        <begin position="1"/>
        <end position="18"/>
    </location>
</feature>
<feature type="region of interest" description="Disordered" evidence="7">
    <location>
        <begin position="525"/>
        <end position="555"/>
    </location>
</feature>
<evidence type="ECO:0000256" key="3">
    <source>
        <dbReference type="ARBA" id="ARBA00022592"/>
    </source>
</evidence>
<dbReference type="NCBIfam" id="TIGR00887">
    <property type="entry name" value="2A0109"/>
    <property type="match status" value="1"/>
</dbReference>
<feature type="transmembrane region" description="Helical" evidence="8">
    <location>
        <begin position="190"/>
        <end position="213"/>
    </location>
</feature>
<dbReference type="Proteomes" id="UP000267251">
    <property type="component" value="Unassembled WGS sequence"/>
</dbReference>
<feature type="region of interest" description="Disordered" evidence="7">
    <location>
        <begin position="1"/>
        <end position="21"/>
    </location>
</feature>
<dbReference type="PROSITE" id="PS50850">
    <property type="entry name" value="MFS"/>
    <property type="match status" value="1"/>
</dbReference>
<keyword evidence="5 8" id="KW-1133">Transmembrane helix</keyword>
<comment type="subcellular location">
    <subcellularLocation>
        <location evidence="1">Membrane</location>
        <topology evidence="1">Multi-pass membrane protein</topology>
    </subcellularLocation>
</comment>
<organism evidence="10 11">
    <name type="scientific">Piptocephalis cylindrospora</name>
    <dbReference type="NCBI Taxonomy" id="1907219"/>
    <lineage>
        <taxon>Eukaryota</taxon>
        <taxon>Fungi</taxon>
        <taxon>Fungi incertae sedis</taxon>
        <taxon>Zoopagomycota</taxon>
        <taxon>Zoopagomycotina</taxon>
        <taxon>Zoopagomycetes</taxon>
        <taxon>Zoopagales</taxon>
        <taxon>Piptocephalidaceae</taxon>
        <taxon>Piptocephalis</taxon>
    </lineage>
</organism>
<evidence type="ECO:0000256" key="8">
    <source>
        <dbReference type="SAM" id="Phobius"/>
    </source>
</evidence>
<keyword evidence="11" id="KW-1185">Reference proteome</keyword>
<feature type="compositionally biased region" description="Polar residues" evidence="7">
    <location>
        <begin position="542"/>
        <end position="555"/>
    </location>
</feature>
<dbReference type="InterPro" id="IPR005828">
    <property type="entry name" value="MFS_sugar_transport-like"/>
</dbReference>
<proteinExistence type="predicted"/>
<keyword evidence="6 8" id="KW-0472">Membrane</keyword>
<gene>
    <name evidence="10" type="ORF">BJ684DRAFT_21169</name>
</gene>
<feature type="transmembrane region" description="Helical" evidence="8">
    <location>
        <begin position="225"/>
        <end position="246"/>
    </location>
</feature>
<evidence type="ECO:0000313" key="10">
    <source>
        <dbReference type="EMBL" id="RKP12277.1"/>
    </source>
</evidence>
<evidence type="ECO:0000256" key="7">
    <source>
        <dbReference type="SAM" id="MobiDB-lite"/>
    </source>
</evidence>
<feature type="transmembrane region" description="Helical" evidence="8">
    <location>
        <begin position="364"/>
        <end position="388"/>
    </location>
</feature>
<evidence type="ECO:0000256" key="4">
    <source>
        <dbReference type="ARBA" id="ARBA00022692"/>
    </source>
</evidence>
<dbReference type="PANTHER" id="PTHR24064">
    <property type="entry name" value="SOLUTE CARRIER FAMILY 22 MEMBER"/>
    <property type="match status" value="1"/>
</dbReference>
<dbReference type="GO" id="GO:0005315">
    <property type="term" value="F:phosphate transmembrane transporter activity"/>
    <property type="evidence" value="ECO:0007669"/>
    <property type="project" value="InterPro"/>
</dbReference>
<dbReference type="GO" id="GO:0006817">
    <property type="term" value="P:phosphate ion transport"/>
    <property type="evidence" value="ECO:0007669"/>
    <property type="project" value="UniProtKB-KW"/>
</dbReference>